<keyword evidence="6" id="KW-0464">Manganese</keyword>
<dbReference type="EMBL" id="PGOL01008005">
    <property type="protein sequence ID" value="PKI32151.1"/>
    <property type="molecule type" value="Genomic_DNA"/>
</dbReference>
<reference evidence="10 11" key="1">
    <citation type="submission" date="2017-11" db="EMBL/GenBank/DDBJ databases">
        <title>De-novo sequencing of pomegranate (Punica granatum L.) genome.</title>
        <authorList>
            <person name="Akparov Z."/>
            <person name="Amiraslanov A."/>
            <person name="Hajiyeva S."/>
            <person name="Abbasov M."/>
            <person name="Kaur K."/>
            <person name="Hamwieh A."/>
            <person name="Solovyev V."/>
            <person name="Salamov A."/>
            <person name="Braich B."/>
            <person name="Kosarev P."/>
            <person name="Mahmoud A."/>
            <person name="Hajiyev E."/>
            <person name="Babayeva S."/>
            <person name="Izzatullayeva V."/>
            <person name="Mammadov A."/>
            <person name="Mammadov A."/>
            <person name="Sharifova S."/>
            <person name="Ojaghi J."/>
            <person name="Eynullazada K."/>
            <person name="Bayramov B."/>
            <person name="Abdulazimova A."/>
            <person name="Shahmuradov I."/>
        </authorList>
    </citation>
    <scope>NUCLEOTIDE SEQUENCE [LARGE SCALE GENOMIC DNA]</scope>
    <source>
        <strain evidence="11">cv. AG2017</strain>
        <tissue evidence="10">Leaf</tissue>
    </source>
</reference>
<dbReference type="Pfam" id="PF16891">
    <property type="entry name" value="STPPase_N"/>
    <property type="match status" value="1"/>
</dbReference>
<dbReference type="GO" id="GO:0046872">
    <property type="term" value="F:metal ion binding"/>
    <property type="evidence" value="ECO:0007669"/>
    <property type="project" value="UniProtKB-KW"/>
</dbReference>
<feature type="non-terminal residue" evidence="10">
    <location>
        <position position="108"/>
    </location>
</feature>
<evidence type="ECO:0000313" key="11">
    <source>
        <dbReference type="Proteomes" id="UP000233551"/>
    </source>
</evidence>
<dbReference type="InterPro" id="IPR006186">
    <property type="entry name" value="Ser/Thr-sp_prot-phosphatase"/>
</dbReference>
<dbReference type="STRING" id="22663.A0A2I0HKG2"/>
<keyword evidence="11" id="KW-1185">Reference proteome</keyword>
<evidence type="ECO:0000256" key="2">
    <source>
        <dbReference type="ARBA" id="ARBA00013081"/>
    </source>
</evidence>
<comment type="cofactor">
    <cofactor evidence="1">
        <name>Mn(2+)</name>
        <dbReference type="ChEBI" id="CHEBI:29035"/>
    </cofactor>
</comment>
<dbReference type="GO" id="GO:0004722">
    <property type="term" value="F:protein serine/threonine phosphatase activity"/>
    <property type="evidence" value="ECO:0007669"/>
    <property type="project" value="UniProtKB-EC"/>
</dbReference>
<evidence type="ECO:0000256" key="5">
    <source>
        <dbReference type="ARBA" id="ARBA00022912"/>
    </source>
</evidence>
<dbReference type="EC" id="3.1.3.16" evidence="2"/>
<evidence type="ECO:0000256" key="8">
    <source>
        <dbReference type="ARBA" id="ARBA00048336"/>
    </source>
</evidence>
<dbReference type="InterPro" id="IPR031675">
    <property type="entry name" value="STPPase_N"/>
</dbReference>
<protein>
    <recommendedName>
        <fullName evidence="2">protein-serine/threonine phosphatase</fullName>
        <ecNumber evidence="2">3.1.3.16</ecNumber>
    </recommendedName>
</protein>
<evidence type="ECO:0000256" key="4">
    <source>
        <dbReference type="ARBA" id="ARBA00022801"/>
    </source>
</evidence>
<gene>
    <name evidence="10" type="ORF">CRG98_047469</name>
</gene>
<keyword evidence="5" id="KW-0904">Protein phosphatase</keyword>
<accession>A0A2I0HKG2</accession>
<evidence type="ECO:0000313" key="10">
    <source>
        <dbReference type="EMBL" id="PKI32151.1"/>
    </source>
</evidence>
<comment type="caution">
    <text evidence="10">The sequence shown here is derived from an EMBL/GenBank/DDBJ whole genome shotgun (WGS) entry which is preliminary data.</text>
</comment>
<name>A0A2I0HKG2_PUNGR</name>
<dbReference type="PRINTS" id="PR00114">
    <property type="entry name" value="STPHPHTASE"/>
</dbReference>
<dbReference type="AlphaFoldDB" id="A0A2I0HKG2"/>
<comment type="catalytic activity">
    <reaction evidence="8">
        <text>O-phospho-L-threonyl-[protein] + H2O = L-threonyl-[protein] + phosphate</text>
        <dbReference type="Rhea" id="RHEA:47004"/>
        <dbReference type="Rhea" id="RHEA-COMP:11060"/>
        <dbReference type="Rhea" id="RHEA-COMP:11605"/>
        <dbReference type="ChEBI" id="CHEBI:15377"/>
        <dbReference type="ChEBI" id="CHEBI:30013"/>
        <dbReference type="ChEBI" id="CHEBI:43474"/>
        <dbReference type="ChEBI" id="CHEBI:61977"/>
        <dbReference type="EC" id="3.1.3.16"/>
    </reaction>
</comment>
<comment type="catalytic activity">
    <reaction evidence="7">
        <text>O-phospho-L-seryl-[protein] + H2O = L-seryl-[protein] + phosphate</text>
        <dbReference type="Rhea" id="RHEA:20629"/>
        <dbReference type="Rhea" id="RHEA-COMP:9863"/>
        <dbReference type="Rhea" id="RHEA-COMP:11604"/>
        <dbReference type="ChEBI" id="CHEBI:15377"/>
        <dbReference type="ChEBI" id="CHEBI:29999"/>
        <dbReference type="ChEBI" id="CHEBI:43474"/>
        <dbReference type="ChEBI" id="CHEBI:83421"/>
        <dbReference type="EC" id="3.1.3.16"/>
    </reaction>
</comment>
<dbReference type="InterPro" id="IPR004843">
    <property type="entry name" value="Calcineurin-like_PHP"/>
</dbReference>
<dbReference type="Gene3D" id="3.60.21.10">
    <property type="match status" value="1"/>
</dbReference>
<evidence type="ECO:0000256" key="1">
    <source>
        <dbReference type="ARBA" id="ARBA00001936"/>
    </source>
</evidence>
<keyword evidence="3" id="KW-0479">Metal-binding</keyword>
<dbReference type="InterPro" id="IPR029052">
    <property type="entry name" value="Metallo-depent_PP-like"/>
</dbReference>
<dbReference type="PANTHER" id="PTHR11668">
    <property type="entry name" value="SERINE/THREONINE PROTEIN PHOSPHATASE"/>
    <property type="match status" value="1"/>
</dbReference>
<evidence type="ECO:0000259" key="9">
    <source>
        <dbReference type="SMART" id="SM00156"/>
    </source>
</evidence>
<dbReference type="Pfam" id="PF00149">
    <property type="entry name" value="Metallophos"/>
    <property type="match status" value="1"/>
</dbReference>
<dbReference type="GO" id="GO:0005737">
    <property type="term" value="C:cytoplasm"/>
    <property type="evidence" value="ECO:0007669"/>
    <property type="project" value="TreeGrafter"/>
</dbReference>
<dbReference type="InterPro" id="IPR050341">
    <property type="entry name" value="PP1_catalytic_subunit"/>
</dbReference>
<feature type="domain" description="Serine/threonine specific protein phosphatases" evidence="9">
    <location>
        <begin position="26"/>
        <end position="108"/>
    </location>
</feature>
<dbReference type="GO" id="GO:0005634">
    <property type="term" value="C:nucleus"/>
    <property type="evidence" value="ECO:0007669"/>
    <property type="project" value="TreeGrafter"/>
</dbReference>
<proteinExistence type="predicted"/>
<dbReference type="SUPFAM" id="SSF56300">
    <property type="entry name" value="Metallo-dependent phosphatases"/>
    <property type="match status" value="1"/>
</dbReference>
<evidence type="ECO:0000256" key="7">
    <source>
        <dbReference type="ARBA" id="ARBA00047761"/>
    </source>
</evidence>
<organism evidence="10 11">
    <name type="scientific">Punica granatum</name>
    <name type="common">Pomegranate</name>
    <dbReference type="NCBI Taxonomy" id="22663"/>
    <lineage>
        <taxon>Eukaryota</taxon>
        <taxon>Viridiplantae</taxon>
        <taxon>Streptophyta</taxon>
        <taxon>Embryophyta</taxon>
        <taxon>Tracheophyta</taxon>
        <taxon>Spermatophyta</taxon>
        <taxon>Magnoliopsida</taxon>
        <taxon>eudicotyledons</taxon>
        <taxon>Gunneridae</taxon>
        <taxon>Pentapetalae</taxon>
        <taxon>rosids</taxon>
        <taxon>malvids</taxon>
        <taxon>Myrtales</taxon>
        <taxon>Lythraceae</taxon>
        <taxon>Punica</taxon>
    </lineage>
</organism>
<keyword evidence="4" id="KW-0378">Hydrolase</keyword>
<evidence type="ECO:0000256" key="3">
    <source>
        <dbReference type="ARBA" id="ARBA00022723"/>
    </source>
</evidence>
<evidence type="ECO:0000256" key="6">
    <source>
        <dbReference type="ARBA" id="ARBA00023211"/>
    </source>
</evidence>
<sequence length="108" mass="12411">MEQALLDDVIKRLLEVRGRPGKQVQLSESEIRQLCLVSKDIFMRQPSLLELEAPIKICGDVHGQYSDLLRLFEYNGLPPQTNYLFLGDYVDRGKQSLETICLLLAYKI</sequence>
<dbReference type="SMART" id="SM00156">
    <property type="entry name" value="PP2Ac"/>
    <property type="match status" value="1"/>
</dbReference>
<dbReference type="PANTHER" id="PTHR11668:SF300">
    <property type="entry name" value="SERINE_THREONINE-PROTEIN PHOSPHATASE"/>
    <property type="match status" value="1"/>
</dbReference>
<dbReference type="Proteomes" id="UP000233551">
    <property type="component" value="Unassembled WGS sequence"/>
</dbReference>